<protein>
    <recommendedName>
        <fullName evidence="3">Lipoprotein</fullName>
    </recommendedName>
</protein>
<accession>A0A554VB83</accession>
<proteinExistence type="predicted"/>
<dbReference type="Proteomes" id="UP000318833">
    <property type="component" value="Unassembled WGS sequence"/>
</dbReference>
<sequence>MNKILLNALYILLFITSCNNISSEKKNDKPSDNISSNDITKENDIKKDDVTNNDVTSKKIFFIKEGEVYINCKYINNNDLNTKQKLFDIELVKENGVKSMIAIDENYADYLSKAIERSNSKSFYHSSPKSIPCSAIIYFVNEDETSSWYLFEYDTNGKLVDKMLLSHKVDDITELVVKSYSEIVQEENLVRVTLVKNMLDDYVDQNNYSELVDSIVSNYSLEEGKLQLKSKDSTRQKVEVKQ</sequence>
<dbReference type="AlphaFoldDB" id="A0A554VB83"/>
<dbReference type="EMBL" id="VLNR01000100">
    <property type="protein sequence ID" value="TSE03746.1"/>
    <property type="molecule type" value="Genomic_DNA"/>
</dbReference>
<dbReference type="RefSeq" id="WP_143918890.1">
    <property type="nucleotide sequence ID" value="NZ_CANMIK010000039.1"/>
</dbReference>
<comment type="caution">
    <text evidence="1">The sequence shown here is derived from an EMBL/GenBank/DDBJ whole genome shotgun (WGS) entry which is preliminary data.</text>
</comment>
<evidence type="ECO:0000313" key="1">
    <source>
        <dbReference type="EMBL" id="TSE03746.1"/>
    </source>
</evidence>
<name>A0A554VB83_9FLAO</name>
<dbReference type="PROSITE" id="PS51257">
    <property type="entry name" value="PROKAR_LIPOPROTEIN"/>
    <property type="match status" value="1"/>
</dbReference>
<evidence type="ECO:0008006" key="3">
    <source>
        <dbReference type="Google" id="ProtNLM"/>
    </source>
</evidence>
<organism evidence="1 2">
    <name type="scientific">Aquimarina algiphila</name>
    <dbReference type="NCBI Taxonomy" id="2047982"/>
    <lineage>
        <taxon>Bacteria</taxon>
        <taxon>Pseudomonadati</taxon>
        <taxon>Bacteroidota</taxon>
        <taxon>Flavobacteriia</taxon>
        <taxon>Flavobacteriales</taxon>
        <taxon>Flavobacteriaceae</taxon>
        <taxon>Aquimarina</taxon>
    </lineage>
</organism>
<evidence type="ECO:0000313" key="2">
    <source>
        <dbReference type="Proteomes" id="UP000318833"/>
    </source>
</evidence>
<gene>
    <name evidence="1" type="ORF">FOF46_28655</name>
</gene>
<keyword evidence="2" id="KW-1185">Reference proteome</keyword>
<reference evidence="1 2" key="1">
    <citation type="submission" date="2019-07" db="EMBL/GenBank/DDBJ databases">
        <title>The draft genome sequence of Aquimarina algiphila M91.</title>
        <authorList>
            <person name="Meng X."/>
        </authorList>
    </citation>
    <scope>NUCLEOTIDE SEQUENCE [LARGE SCALE GENOMIC DNA]</scope>
    <source>
        <strain evidence="1 2">M91</strain>
    </source>
</reference>